<keyword evidence="3 6" id="KW-0812">Transmembrane</keyword>
<dbReference type="Gene3D" id="1.10.3730.20">
    <property type="match status" value="1"/>
</dbReference>
<evidence type="ECO:0000313" key="8">
    <source>
        <dbReference type="EMBL" id="MFD1671755.1"/>
    </source>
</evidence>
<proteinExistence type="inferred from homology"/>
<evidence type="ECO:0000256" key="6">
    <source>
        <dbReference type="RuleBase" id="RU003942"/>
    </source>
</evidence>
<accession>A0ABW4J989</accession>
<dbReference type="InterPro" id="IPR045324">
    <property type="entry name" value="Small_multidrug_res"/>
</dbReference>
<dbReference type="RefSeq" id="WP_125713791.1">
    <property type="nucleotide sequence ID" value="NZ_JBHTOP010000022.1"/>
</dbReference>
<evidence type="ECO:0000256" key="4">
    <source>
        <dbReference type="ARBA" id="ARBA00022989"/>
    </source>
</evidence>
<evidence type="ECO:0000256" key="3">
    <source>
        <dbReference type="ARBA" id="ARBA00022692"/>
    </source>
</evidence>
<feature type="transmembrane region" description="Helical" evidence="7">
    <location>
        <begin position="53"/>
        <end position="78"/>
    </location>
</feature>
<feature type="transmembrane region" description="Helical" evidence="7">
    <location>
        <begin position="27"/>
        <end position="46"/>
    </location>
</feature>
<dbReference type="PANTHER" id="PTHR30561">
    <property type="entry name" value="SMR FAMILY PROTON-DEPENDENT DRUG EFFLUX TRANSPORTER SUGE"/>
    <property type="match status" value="1"/>
</dbReference>
<evidence type="ECO:0000256" key="7">
    <source>
        <dbReference type="SAM" id="Phobius"/>
    </source>
</evidence>
<name>A0ABW4J989_9LACO</name>
<comment type="caution">
    <text evidence="8">The sequence shown here is derived from an EMBL/GenBank/DDBJ whole genome shotgun (WGS) entry which is preliminary data.</text>
</comment>
<comment type="subcellular location">
    <subcellularLocation>
        <location evidence="1 6">Cell membrane</location>
        <topology evidence="1 6">Multi-pass membrane protein</topology>
    </subcellularLocation>
</comment>
<dbReference type="InterPro" id="IPR037185">
    <property type="entry name" value="EmrE-like"/>
</dbReference>
<evidence type="ECO:0000313" key="9">
    <source>
        <dbReference type="Proteomes" id="UP001597267"/>
    </source>
</evidence>
<reference evidence="9" key="1">
    <citation type="journal article" date="2019" name="Int. J. Syst. Evol. Microbiol.">
        <title>The Global Catalogue of Microorganisms (GCM) 10K type strain sequencing project: providing services to taxonomists for standard genome sequencing and annotation.</title>
        <authorList>
            <consortium name="The Broad Institute Genomics Platform"/>
            <consortium name="The Broad Institute Genome Sequencing Center for Infectious Disease"/>
            <person name="Wu L."/>
            <person name="Ma J."/>
        </authorList>
    </citation>
    <scope>NUCLEOTIDE SEQUENCE [LARGE SCALE GENOMIC DNA]</scope>
    <source>
        <strain evidence="9">CCM 8896</strain>
    </source>
</reference>
<keyword evidence="9" id="KW-1185">Reference proteome</keyword>
<dbReference type="SUPFAM" id="SSF103481">
    <property type="entry name" value="Multidrug resistance efflux transporter EmrE"/>
    <property type="match status" value="1"/>
</dbReference>
<dbReference type="EMBL" id="JBHTOP010000022">
    <property type="protein sequence ID" value="MFD1671755.1"/>
    <property type="molecule type" value="Genomic_DNA"/>
</dbReference>
<organism evidence="8 9">
    <name type="scientific">Agrilactobacillus yilanensis</name>
    <dbReference type="NCBI Taxonomy" id="2485997"/>
    <lineage>
        <taxon>Bacteria</taxon>
        <taxon>Bacillati</taxon>
        <taxon>Bacillota</taxon>
        <taxon>Bacilli</taxon>
        <taxon>Lactobacillales</taxon>
        <taxon>Lactobacillaceae</taxon>
        <taxon>Agrilactobacillus</taxon>
    </lineage>
</organism>
<keyword evidence="5 7" id="KW-0472">Membrane</keyword>
<sequence length="110" mass="11934">MSYLKLISAGLLEIIWAYTMTLSHGFTRLWPTLITLVVLWISFKLLESVINEFGVGVSYAVFTGIGTAGTALLGMLVFHESHNLLKLISLTVLLIGIIGLKLADGKARAS</sequence>
<dbReference type="PANTHER" id="PTHR30561:SF21">
    <property type="entry name" value="MOLECULAR CHAPERONE"/>
    <property type="match status" value="1"/>
</dbReference>
<feature type="transmembrane region" description="Helical" evidence="7">
    <location>
        <begin position="84"/>
        <end position="103"/>
    </location>
</feature>
<protein>
    <submittedName>
        <fullName evidence="8">DMT family transporter</fullName>
    </submittedName>
</protein>
<evidence type="ECO:0000256" key="5">
    <source>
        <dbReference type="ARBA" id="ARBA00023136"/>
    </source>
</evidence>
<dbReference type="Proteomes" id="UP001597267">
    <property type="component" value="Unassembled WGS sequence"/>
</dbReference>
<keyword evidence="4 7" id="KW-1133">Transmembrane helix</keyword>
<keyword evidence="2" id="KW-1003">Cell membrane</keyword>
<dbReference type="InterPro" id="IPR000390">
    <property type="entry name" value="Small_drug/metabolite_transptr"/>
</dbReference>
<evidence type="ECO:0000256" key="2">
    <source>
        <dbReference type="ARBA" id="ARBA00022475"/>
    </source>
</evidence>
<comment type="similarity">
    <text evidence="6">Belongs to the drug/metabolite transporter (DMT) superfamily. Small multidrug resistance (SMR) (TC 2.A.7.1) family.</text>
</comment>
<gene>
    <name evidence="8" type="ORF">ACFQ5M_06605</name>
</gene>
<evidence type="ECO:0000256" key="1">
    <source>
        <dbReference type="ARBA" id="ARBA00004651"/>
    </source>
</evidence>
<dbReference type="Pfam" id="PF00893">
    <property type="entry name" value="Multi_Drug_Res"/>
    <property type="match status" value="1"/>
</dbReference>